<sequence>MKRLKLLGMRLRLRLSFFHLLFSCERGYPERAMNGEEFIDSQERGKGKRDDGRLYGFSEGLVRVKVIWSFRSNWS</sequence>
<feature type="chain" id="PRO_5041427253" description="Secreted protein" evidence="1">
    <location>
        <begin position="28"/>
        <end position="75"/>
    </location>
</feature>
<organism evidence="2 3">
    <name type="scientific">Apiosordaria backusii</name>
    <dbReference type="NCBI Taxonomy" id="314023"/>
    <lineage>
        <taxon>Eukaryota</taxon>
        <taxon>Fungi</taxon>
        <taxon>Dikarya</taxon>
        <taxon>Ascomycota</taxon>
        <taxon>Pezizomycotina</taxon>
        <taxon>Sordariomycetes</taxon>
        <taxon>Sordariomycetidae</taxon>
        <taxon>Sordariales</taxon>
        <taxon>Lasiosphaeriaceae</taxon>
        <taxon>Apiosordaria</taxon>
    </lineage>
</organism>
<dbReference type="EMBL" id="JAUKTV010000003">
    <property type="protein sequence ID" value="KAK0742450.1"/>
    <property type="molecule type" value="Genomic_DNA"/>
</dbReference>
<name>A0AA40EN90_9PEZI</name>
<feature type="signal peptide" evidence="1">
    <location>
        <begin position="1"/>
        <end position="27"/>
    </location>
</feature>
<proteinExistence type="predicted"/>
<accession>A0AA40EN90</accession>
<protein>
    <recommendedName>
        <fullName evidence="4">Secreted protein</fullName>
    </recommendedName>
</protein>
<reference evidence="2" key="1">
    <citation type="submission" date="2023-06" db="EMBL/GenBank/DDBJ databases">
        <title>Genome-scale phylogeny and comparative genomics of the fungal order Sordariales.</title>
        <authorList>
            <consortium name="Lawrence Berkeley National Laboratory"/>
            <person name="Hensen N."/>
            <person name="Bonometti L."/>
            <person name="Westerberg I."/>
            <person name="Brannstrom I.O."/>
            <person name="Guillou S."/>
            <person name="Cros-Aarteil S."/>
            <person name="Calhoun S."/>
            <person name="Haridas S."/>
            <person name="Kuo A."/>
            <person name="Mondo S."/>
            <person name="Pangilinan J."/>
            <person name="Riley R."/>
            <person name="Labutti K."/>
            <person name="Andreopoulos B."/>
            <person name="Lipzen A."/>
            <person name="Chen C."/>
            <person name="Yanf M."/>
            <person name="Daum C."/>
            <person name="Ng V."/>
            <person name="Clum A."/>
            <person name="Steindorff A."/>
            <person name="Ohm R."/>
            <person name="Martin F."/>
            <person name="Silar P."/>
            <person name="Natvig D."/>
            <person name="Lalanne C."/>
            <person name="Gautier V."/>
            <person name="Ament-Velasquez S.L."/>
            <person name="Kruys A."/>
            <person name="Hutchinson M.I."/>
            <person name="Powell A.J."/>
            <person name="Barry K."/>
            <person name="Miller A.N."/>
            <person name="Grigoriev I.V."/>
            <person name="Debuchy R."/>
            <person name="Gladieux P."/>
            <person name="Thoren M.H."/>
            <person name="Johannesson H."/>
        </authorList>
    </citation>
    <scope>NUCLEOTIDE SEQUENCE</scope>
    <source>
        <strain evidence="2">CBS 540.89</strain>
    </source>
</reference>
<comment type="caution">
    <text evidence="2">The sequence shown here is derived from an EMBL/GenBank/DDBJ whole genome shotgun (WGS) entry which is preliminary data.</text>
</comment>
<keyword evidence="3" id="KW-1185">Reference proteome</keyword>
<evidence type="ECO:0000256" key="1">
    <source>
        <dbReference type="SAM" id="SignalP"/>
    </source>
</evidence>
<keyword evidence="1" id="KW-0732">Signal</keyword>
<dbReference type="AlphaFoldDB" id="A0AA40EN90"/>
<dbReference type="Proteomes" id="UP001172159">
    <property type="component" value="Unassembled WGS sequence"/>
</dbReference>
<gene>
    <name evidence="2" type="ORF">B0T21DRAFT_361394</name>
</gene>
<evidence type="ECO:0008006" key="4">
    <source>
        <dbReference type="Google" id="ProtNLM"/>
    </source>
</evidence>
<evidence type="ECO:0000313" key="2">
    <source>
        <dbReference type="EMBL" id="KAK0742450.1"/>
    </source>
</evidence>
<evidence type="ECO:0000313" key="3">
    <source>
        <dbReference type="Proteomes" id="UP001172159"/>
    </source>
</evidence>